<accession>A0A9W9Y7Y9</accession>
<proteinExistence type="predicted"/>
<evidence type="ECO:0000313" key="2">
    <source>
        <dbReference type="Proteomes" id="UP001163046"/>
    </source>
</evidence>
<protein>
    <submittedName>
        <fullName evidence="1">Uncharacterized protein</fullName>
    </submittedName>
</protein>
<comment type="caution">
    <text evidence="1">The sequence shown here is derived from an EMBL/GenBank/DDBJ whole genome shotgun (WGS) entry which is preliminary data.</text>
</comment>
<reference evidence="1" key="1">
    <citation type="submission" date="2023-01" db="EMBL/GenBank/DDBJ databases">
        <title>Genome assembly of the deep-sea coral Lophelia pertusa.</title>
        <authorList>
            <person name="Herrera S."/>
            <person name="Cordes E."/>
        </authorList>
    </citation>
    <scope>NUCLEOTIDE SEQUENCE</scope>
    <source>
        <strain evidence="1">USNM1676648</strain>
        <tissue evidence="1">Polyp</tissue>
    </source>
</reference>
<organism evidence="1 2">
    <name type="scientific">Desmophyllum pertusum</name>
    <dbReference type="NCBI Taxonomy" id="174260"/>
    <lineage>
        <taxon>Eukaryota</taxon>
        <taxon>Metazoa</taxon>
        <taxon>Cnidaria</taxon>
        <taxon>Anthozoa</taxon>
        <taxon>Hexacorallia</taxon>
        <taxon>Scleractinia</taxon>
        <taxon>Caryophylliina</taxon>
        <taxon>Caryophylliidae</taxon>
        <taxon>Desmophyllum</taxon>
    </lineage>
</organism>
<dbReference type="EMBL" id="MU827825">
    <property type="protein sequence ID" value="KAJ7321738.1"/>
    <property type="molecule type" value="Genomic_DNA"/>
</dbReference>
<name>A0A9W9Y7Y9_9CNID</name>
<keyword evidence="2" id="KW-1185">Reference proteome</keyword>
<dbReference type="AlphaFoldDB" id="A0A9W9Y7Y9"/>
<dbReference type="Proteomes" id="UP001163046">
    <property type="component" value="Unassembled WGS sequence"/>
</dbReference>
<sequence length="73" mass="8180">MESKTTSAIAHYVFTLTENSIYCVTPNDDRWQGMCSLSALDDILLGEEECRSPFGTYELVIPVDDQLSCDDPE</sequence>
<gene>
    <name evidence="1" type="ORF">OS493_034358</name>
</gene>
<evidence type="ECO:0000313" key="1">
    <source>
        <dbReference type="EMBL" id="KAJ7321738.1"/>
    </source>
</evidence>